<reference evidence="1 2" key="1">
    <citation type="submission" date="2017-10" db="EMBL/GenBank/DDBJ databases">
        <title>Nyctiphanis sp. nov., isolated from the stomach of the euphausiid Nyctiphanes simplex (Hansen, 1911) in the Gulf of California.</title>
        <authorList>
            <person name="Gomez-Gil B."/>
            <person name="Aguilar-Mendez M."/>
            <person name="Lopez-Cortes A."/>
            <person name="Gomez-Gutierrez J."/>
            <person name="Roque A."/>
            <person name="Lang E."/>
            <person name="Gonzalez-Castillo A."/>
        </authorList>
    </citation>
    <scope>NUCLEOTIDE SEQUENCE [LARGE SCALE GENOMIC DNA]</scope>
    <source>
        <strain evidence="1 2">CAIM 600</strain>
    </source>
</reference>
<dbReference type="OrthoDB" id="8824552at2"/>
<accession>A0A4Q0YLN5</accession>
<keyword evidence="2" id="KW-1185">Reference proteome</keyword>
<comment type="caution">
    <text evidence="1">The sequence shown here is derived from an EMBL/GenBank/DDBJ whole genome shotgun (WGS) entry which is preliminary data.</text>
</comment>
<evidence type="ECO:0000313" key="1">
    <source>
        <dbReference type="EMBL" id="RXJ71343.1"/>
    </source>
</evidence>
<name>A0A4Q0YLN5_9GAMM</name>
<sequence length="295" mass="33792">MIHINTPFSTNDFRSLETLDLPQTIKTWLAKAQEHEKVMLDPNMSLEKKYEYIESKSSCWQSKKLMKWLLGLSHNKCWYSEAKFAGDSAELEHWRPKKRTNDLQRNKIHDGYYWLAFNLTNYRITKGRLNRVKGNYFPLVNEQFRSQNDSMPHTAEKPLFLDPISPMDYQCLSFNELGEAIANSGVVIPKSEEKAKLTIKHFGLNSSCLVLERKTLWTVVRQQYHEYIKCLHMASNGCPVSELKAETHANEILYLVHESSAFSSTAKAALRTLGEAAATAFANSSGKPRIIKKAA</sequence>
<protein>
    <submittedName>
        <fullName evidence="1">Uncharacterized protein</fullName>
    </submittedName>
</protein>
<dbReference type="AlphaFoldDB" id="A0A4Q0YLN5"/>
<dbReference type="RefSeq" id="WP_129123909.1">
    <property type="nucleotide sequence ID" value="NZ_PEIB01000038.1"/>
</dbReference>
<evidence type="ECO:0000313" key="2">
    <source>
        <dbReference type="Proteomes" id="UP000290287"/>
    </source>
</evidence>
<organism evidence="1 2">
    <name type="scientific">Veronia nyctiphanis</name>
    <dbReference type="NCBI Taxonomy" id="1278244"/>
    <lineage>
        <taxon>Bacteria</taxon>
        <taxon>Pseudomonadati</taxon>
        <taxon>Pseudomonadota</taxon>
        <taxon>Gammaproteobacteria</taxon>
        <taxon>Vibrionales</taxon>
        <taxon>Vibrionaceae</taxon>
        <taxon>Veronia</taxon>
    </lineage>
</organism>
<dbReference type="Proteomes" id="UP000290287">
    <property type="component" value="Unassembled WGS sequence"/>
</dbReference>
<dbReference type="EMBL" id="PEIB01000038">
    <property type="protein sequence ID" value="RXJ71343.1"/>
    <property type="molecule type" value="Genomic_DNA"/>
</dbReference>
<proteinExistence type="predicted"/>
<gene>
    <name evidence="1" type="ORF">CS022_21175</name>
</gene>